<comment type="caution">
    <text evidence="4">The sequence shown here is derived from an EMBL/GenBank/DDBJ whole genome shotgun (WGS) entry which is preliminary data.</text>
</comment>
<protein>
    <recommendedName>
        <fullName evidence="3">YhaN AAA domain-containing protein</fullName>
    </recommendedName>
</protein>
<name>A0A6V8SK39_9CLOT</name>
<dbReference type="Gene3D" id="3.40.50.300">
    <property type="entry name" value="P-loop containing nucleotide triphosphate hydrolases"/>
    <property type="match status" value="2"/>
</dbReference>
<accession>A0A6V8SK39</accession>
<sequence>MIIKKIDIKSFGKVRNKEINFTEGFNIVYGHNESGKSTIQTFIKACFYGMNSKRVKDVRENERLRYLNLNDNKAEGEIHFEYNDDNYIIRRTFGSTKKEDTIQTIDCITGEEIPSLNVDNVGKNIFDVNSAAFENTLFIKQLSGEVKNSKEDDILHKISNSFQTGNENISYQKAKDTLEQYKKSLVTQRKGGKLDLLKVRFDSLLDERNNAIRLAEANLNNEKNYLEVKAKRDELEITIKKLEIYKKHLKRLKLKEEYGEITDYLRKSQELKKRKEEYEYNLISSNGVIDYYFLDGLQEDVTGLFNLLDINNQRQEEEKQLLGELEEKNNYLSIYENFDEFDLNIDEKLIKVSIEQKLIEEKISMILDTNEEIDKIEDEIKQKINNLKDYKTISEHREEIDRLLLNYEEDLKEIKFLIDRKSKTKVGKSQIESLKGKNKVINSISLVLIICAVFSIFAALTGFLTLNIGVIIAFILFVISGIMFMTSSKNKYHIDQGLINLEEENTISTLTESFKQYEQQLNKYFNITGSNDHISFKKYLNTFDICNNQIEILKARISEKKNSIKNMNLYELEDSAIRNEKVINSVLSITKSRDIDEFVKNIKQYRIIIQEKEEIDNRILSIRKNLDYLQNDIKLKKDTIYSRLKTLGLDHLDLEDIPEEIKNMRYKLQQREEIMVRLNSIEETYKLLLKDRDIQAIEDEVKEIINETNEFSYENEDEIENDIRLKQQELLNIEKEMKDIEYSIKNIFLTTRRLDVIEEDIESVKEQIKEGEKTVRAIEIAQVIMDESFKEIQKSFGPVLNEKVTAILSKITMGKYSDVKINETFEITVKQSNDGRYIKAEYLSNGAWDQAYISLRLALIDMIFENKNVPIILDDAFVQYDDERLENILNYLYEISDVRQIIIFTCQKRELDIACTKERINIISL</sequence>
<evidence type="ECO:0000256" key="2">
    <source>
        <dbReference type="SAM" id="Phobius"/>
    </source>
</evidence>
<gene>
    <name evidence="4" type="ORF">bsdtw1_03415</name>
</gene>
<dbReference type="RefSeq" id="WP_183278681.1">
    <property type="nucleotide sequence ID" value="NZ_BLZR01000001.1"/>
</dbReference>
<feature type="coiled-coil region" evidence="1">
    <location>
        <begin position="359"/>
        <end position="413"/>
    </location>
</feature>
<dbReference type="Proteomes" id="UP000580568">
    <property type="component" value="Unassembled WGS sequence"/>
</dbReference>
<proteinExistence type="predicted"/>
<keyword evidence="5" id="KW-1185">Reference proteome</keyword>
<evidence type="ECO:0000256" key="1">
    <source>
        <dbReference type="SAM" id="Coils"/>
    </source>
</evidence>
<dbReference type="PANTHER" id="PTHR41259">
    <property type="entry name" value="DOUBLE-STRAND BREAK REPAIR RAD50 ATPASE, PUTATIVE-RELATED"/>
    <property type="match status" value="1"/>
</dbReference>
<evidence type="ECO:0000259" key="3">
    <source>
        <dbReference type="Pfam" id="PF13514"/>
    </source>
</evidence>
<reference evidence="4 5" key="1">
    <citation type="submission" date="2020-07" db="EMBL/GenBank/DDBJ databases">
        <title>A new beta-1,3-glucan-decomposing anaerobic bacterium isolated from anoxic soil subjected to biological soil disinfestation.</title>
        <authorList>
            <person name="Ueki A."/>
            <person name="Tonouchi A."/>
        </authorList>
    </citation>
    <scope>NUCLEOTIDE SEQUENCE [LARGE SCALE GENOMIC DNA]</scope>
    <source>
        <strain evidence="4 5">TW1</strain>
    </source>
</reference>
<dbReference type="InterPro" id="IPR027417">
    <property type="entry name" value="P-loop_NTPase"/>
</dbReference>
<dbReference type="PANTHER" id="PTHR41259:SF1">
    <property type="entry name" value="DOUBLE-STRAND BREAK REPAIR RAD50 ATPASE, PUTATIVE-RELATED"/>
    <property type="match status" value="1"/>
</dbReference>
<keyword evidence="1" id="KW-0175">Coiled coil</keyword>
<organism evidence="4 5">
    <name type="scientific">Clostridium fungisolvens</name>
    <dbReference type="NCBI Taxonomy" id="1604897"/>
    <lineage>
        <taxon>Bacteria</taxon>
        <taxon>Bacillati</taxon>
        <taxon>Bacillota</taxon>
        <taxon>Clostridia</taxon>
        <taxon>Eubacteriales</taxon>
        <taxon>Clostridiaceae</taxon>
        <taxon>Clostridium</taxon>
    </lineage>
</organism>
<dbReference type="SUPFAM" id="SSF52540">
    <property type="entry name" value="P-loop containing nucleoside triphosphate hydrolases"/>
    <property type="match status" value="1"/>
</dbReference>
<feature type="domain" description="YhaN AAA" evidence="3">
    <location>
        <begin position="1"/>
        <end position="59"/>
    </location>
</feature>
<dbReference type="EMBL" id="BLZR01000001">
    <property type="protein sequence ID" value="GFP77300.1"/>
    <property type="molecule type" value="Genomic_DNA"/>
</dbReference>
<evidence type="ECO:0000313" key="4">
    <source>
        <dbReference type="EMBL" id="GFP77300.1"/>
    </source>
</evidence>
<dbReference type="InterPro" id="IPR038734">
    <property type="entry name" value="YhaN_AAA"/>
</dbReference>
<dbReference type="Pfam" id="PF13514">
    <property type="entry name" value="AAA_27"/>
    <property type="match status" value="1"/>
</dbReference>
<keyword evidence="2" id="KW-0472">Membrane</keyword>
<keyword evidence="2" id="KW-0812">Transmembrane</keyword>
<dbReference type="AlphaFoldDB" id="A0A6V8SK39"/>
<feature type="coiled-coil region" evidence="1">
    <location>
        <begin position="716"/>
        <end position="781"/>
    </location>
</feature>
<evidence type="ECO:0000313" key="5">
    <source>
        <dbReference type="Proteomes" id="UP000580568"/>
    </source>
</evidence>
<feature type="transmembrane region" description="Helical" evidence="2">
    <location>
        <begin position="440"/>
        <end position="460"/>
    </location>
</feature>
<keyword evidence="2" id="KW-1133">Transmembrane helix</keyword>
<feature type="coiled-coil region" evidence="1">
    <location>
        <begin position="232"/>
        <end position="281"/>
    </location>
</feature>
<feature type="transmembrane region" description="Helical" evidence="2">
    <location>
        <begin position="466"/>
        <end position="485"/>
    </location>
</feature>